<dbReference type="GO" id="GO:0006364">
    <property type="term" value="P:rRNA processing"/>
    <property type="evidence" value="ECO:0007669"/>
    <property type="project" value="UniProtKB-KW"/>
</dbReference>
<dbReference type="RefSeq" id="XP_020429200.1">
    <property type="nucleotide sequence ID" value="XM_020580613.1"/>
</dbReference>
<dbReference type="FunFam" id="3.40.50.12390:FF:000005">
    <property type="entry name" value="5'-3' exoribonuclease 2"/>
    <property type="match status" value="1"/>
</dbReference>
<dbReference type="EC" id="3.1.13.-" evidence="12"/>
<dbReference type="OMA" id="ITHDMVV"/>
<evidence type="ECO:0000259" key="14">
    <source>
        <dbReference type="Pfam" id="PF03159"/>
    </source>
</evidence>
<dbReference type="GO" id="GO:0003723">
    <property type="term" value="F:RNA binding"/>
    <property type="evidence" value="ECO:0007669"/>
    <property type="project" value="TreeGrafter"/>
</dbReference>
<comment type="function">
    <text evidence="12">Possesses 5'-&gt;3' exoribonuclease activity. May promote termination of transcription by RNA polymerase II.</text>
</comment>
<feature type="compositionally biased region" description="Low complexity" evidence="13">
    <location>
        <begin position="872"/>
        <end position="1079"/>
    </location>
</feature>
<dbReference type="FunFam" id="3.40.50.12390:FF:000003">
    <property type="entry name" value="5'-3' exoribonuclease"/>
    <property type="match status" value="1"/>
</dbReference>
<dbReference type="GO" id="GO:0004534">
    <property type="term" value="F:5'-3' RNA exonuclease activity"/>
    <property type="evidence" value="ECO:0007669"/>
    <property type="project" value="UniProtKB-UniRule"/>
</dbReference>
<dbReference type="Gene3D" id="3.40.50.12390">
    <property type="match status" value="2"/>
</dbReference>
<protein>
    <recommendedName>
        <fullName evidence="12">5'-3' exoribonuclease</fullName>
        <ecNumber evidence="12">3.1.13.-</ecNumber>
    </recommendedName>
</protein>
<dbReference type="Pfam" id="PF17846">
    <property type="entry name" value="XRN_M"/>
    <property type="match status" value="1"/>
</dbReference>
<evidence type="ECO:0000256" key="9">
    <source>
        <dbReference type="ARBA" id="ARBA00023015"/>
    </source>
</evidence>
<evidence type="ECO:0000256" key="1">
    <source>
        <dbReference type="ARBA" id="ARBA00004123"/>
    </source>
</evidence>
<feature type="region of interest" description="Disordered" evidence="13">
    <location>
        <begin position="448"/>
        <end position="469"/>
    </location>
</feature>
<feature type="compositionally biased region" description="Basic and acidic residues" evidence="13">
    <location>
        <begin position="452"/>
        <end position="466"/>
    </location>
</feature>
<evidence type="ECO:0000259" key="15">
    <source>
        <dbReference type="Pfam" id="PF17846"/>
    </source>
</evidence>
<evidence type="ECO:0000256" key="12">
    <source>
        <dbReference type="PIRNR" id="PIRNR037239"/>
    </source>
</evidence>
<feature type="region of interest" description="Disordered" evidence="13">
    <location>
        <begin position="500"/>
        <end position="565"/>
    </location>
</feature>
<keyword evidence="5 12" id="KW-0507">mRNA processing</keyword>
<reference evidence="16 17" key="1">
    <citation type="journal article" date="2011" name="Genome Res.">
        <title>Phylogeny-wide analysis of social amoeba genomes highlights ancient origins for complex intercellular communication.</title>
        <authorList>
            <person name="Heidel A.J."/>
            <person name="Lawal H.M."/>
            <person name="Felder M."/>
            <person name="Schilde C."/>
            <person name="Helps N.R."/>
            <person name="Tunggal B."/>
            <person name="Rivero F."/>
            <person name="John U."/>
            <person name="Schleicher M."/>
            <person name="Eichinger L."/>
            <person name="Platzer M."/>
            <person name="Noegel A.A."/>
            <person name="Schaap P."/>
            <person name="Gloeckner G."/>
        </authorList>
    </citation>
    <scope>NUCLEOTIDE SEQUENCE [LARGE SCALE GENOMIC DNA]</scope>
    <source>
        <strain evidence="17">ATCC 26659 / Pp 5 / PN500</strain>
    </source>
</reference>
<dbReference type="CDD" id="cd18673">
    <property type="entry name" value="PIN_XRN1-2-like"/>
    <property type="match status" value="1"/>
</dbReference>
<keyword evidence="6 12" id="KW-0540">Nuclease</keyword>
<dbReference type="InterPro" id="IPR027073">
    <property type="entry name" value="5_3_exoribonuclease"/>
</dbReference>
<dbReference type="PANTHER" id="PTHR12341">
    <property type="entry name" value="5'-&gt;3' EXORIBONUCLEASE"/>
    <property type="match status" value="1"/>
</dbReference>
<keyword evidence="4" id="KW-0698">rRNA processing</keyword>
<dbReference type="Pfam" id="PF03159">
    <property type="entry name" value="XRN_N"/>
    <property type="match status" value="1"/>
</dbReference>
<dbReference type="PANTHER" id="PTHR12341:SF41">
    <property type="entry name" value="5'-3' EXORIBONUCLEASE 2"/>
    <property type="match status" value="1"/>
</dbReference>
<evidence type="ECO:0000313" key="16">
    <source>
        <dbReference type="EMBL" id="EFA77071.1"/>
    </source>
</evidence>
<dbReference type="InterPro" id="IPR041412">
    <property type="entry name" value="Xrn1_helical"/>
</dbReference>
<feature type="region of interest" description="Disordered" evidence="13">
    <location>
        <begin position="869"/>
        <end position="1091"/>
    </location>
</feature>
<keyword evidence="9" id="KW-0805">Transcription regulation</keyword>
<keyword evidence="8 12" id="KW-0269">Exonuclease</keyword>
<evidence type="ECO:0000256" key="11">
    <source>
        <dbReference type="ARBA" id="ARBA00023242"/>
    </source>
</evidence>
<feature type="compositionally biased region" description="Basic and acidic residues" evidence="13">
    <location>
        <begin position="510"/>
        <end position="521"/>
    </location>
</feature>
<dbReference type="FunCoup" id="D3BP61">
    <property type="interactions" value="872"/>
</dbReference>
<dbReference type="GO" id="GO:0006353">
    <property type="term" value="P:DNA-templated transcription termination"/>
    <property type="evidence" value="ECO:0007669"/>
    <property type="project" value="UniProtKB-KW"/>
</dbReference>
<dbReference type="GO" id="GO:0005634">
    <property type="term" value="C:nucleus"/>
    <property type="evidence" value="ECO:0007669"/>
    <property type="project" value="UniProtKB-SubCell"/>
</dbReference>
<dbReference type="GeneID" id="31365296"/>
<dbReference type="PIRSF" id="PIRSF037239">
    <property type="entry name" value="Exonuclease_Xrn2"/>
    <property type="match status" value="1"/>
</dbReference>
<dbReference type="EMBL" id="ADBJ01000044">
    <property type="protein sequence ID" value="EFA77071.1"/>
    <property type="molecule type" value="Genomic_DNA"/>
</dbReference>
<dbReference type="InParanoid" id="D3BP61"/>
<dbReference type="InterPro" id="IPR004859">
    <property type="entry name" value="Xrn1_N"/>
</dbReference>
<keyword evidence="7 12" id="KW-0378">Hydrolase</keyword>
<comment type="similarity">
    <text evidence="2 12">Belongs to the 5'-3' exonuclease family. XRN2/RAT1 subfamily.</text>
</comment>
<evidence type="ECO:0000256" key="2">
    <source>
        <dbReference type="ARBA" id="ARBA00006994"/>
    </source>
</evidence>
<gene>
    <name evidence="16" type="primary">xrn2</name>
    <name evidence="16" type="ORF">PPL_09824</name>
</gene>
<keyword evidence="17" id="KW-1185">Reference proteome</keyword>
<comment type="caution">
    <text evidence="16">The sequence shown here is derived from an EMBL/GenBank/DDBJ whole genome shotgun (WGS) entry which is preliminary data.</text>
</comment>
<dbReference type="GO" id="GO:0000956">
    <property type="term" value="P:nuclear-transcribed mRNA catabolic process"/>
    <property type="evidence" value="ECO:0007669"/>
    <property type="project" value="TreeGrafter"/>
</dbReference>
<evidence type="ECO:0000313" key="17">
    <source>
        <dbReference type="Proteomes" id="UP000001396"/>
    </source>
</evidence>
<name>D3BP61_HETP5</name>
<keyword evidence="10" id="KW-0804">Transcription</keyword>
<sequence>MGIPAFFRWMVDKYNGIIVPTKEPRHQDGSRVVCDNSEPNLNGEFDNLYLDMNGIIHPCAHPEQGPKPRNTQDMMDSIMEYLDLVFAIVRPRNLLYMAIDGVAPRAKMNQQRSRRFRSALDARLTREKEAKELMENIANGKMSESEVEALQKAKDEKFHFDSNCITPGTMFMDLVALTLRSYVAEKVSTDPAWKNLKVIISDASIPGEGEHKIMDYIRKQRAQKDYNPNQKNVIYGLDADLIMLALATHEPNFEILREFVQTKGRKQQSTPKEMQGGDDGEEEKKDFLTKDYQLLSLNLFRDYLDSELKCSPAFGFDIERVIDDFILICFFVGNDFLPHLPSLQINEGAIDRIMKIYKDLLPTFDDYLTEDGEFSIDRVGKIFAKLAMVEEDIMMRRKSKEEAMIRRKARMDGNFQQLQEDPQSLNLNSGTTKQHQEAAKNLLNEIFTETDDTQRPNKKLRVEDGAANKSAAAKIREELLAQKKGTTSNKDAAKQLQQSIVEQSTTAPADGKKKGEKRGAKVIEIMEVPVEEKKLPSGNKKRKHGEEEEEEQSNSNGGEGQSLESSTFIDRMKDVKIGTKGWRERYYNHHFESEAKEDDNVVLHVCQSYIDGLAWVLKYYYKGCASWGWYYPYHYAPFIIDISENIELIKPATFDLGSPFRPFEQLMSVLPKESGQFVPKPYQKMMGIDDGSGDVSPIIHFYPSNFMIDVQPSQPIWKGVCLLPFIDEKELLSSLKSLENKLTDEEKFRNSQGAELLIVNKDLKLTNDENAADKDHSSIDSKVSPNFLGDISKLPERITKKLPPMQSAIAYSYENPAYPEGYVFKSEMLPNAVKAPRTDITSLRFSIQNSAANRMINHAVDSNQYKNKHFNRNQGYNNQNNNYNKNYNNQNNNYNNNNYNNNNNNYNNQYQNNNNNYNNNNNNYSNQNYNNNYIQNNNPFNNNNSNYNQNNNYNNNNNYNQNYNNNSNMNYNNQNMMNYNNNQNNFNSNYNQNNNSYNQNNNYNQNNYSNQSVMSYNQQQQQQQWNQQQQQPQQNIMNNSNQQQQQFRQNQNYNNNGQHQRRNNNNNNNNNGNNNQQPQRSKYNPFAKLKK</sequence>
<organism evidence="16 17">
    <name type="scientific">Heterostelium pallidum (strain ATCC 26659 / Pp 5 / PN500)</name>
    <name type="common">Cellular slime mold</name>
    <name type="synonym">Polysphondylium pallidum</name>
    <dbReference type="NCBI Taxonomy" id="670386"/>
    <lineage>
        <taxon>Eukaryota</taxon>
        <taxon>Amoebozoa</taxon>
        <taxon>Evosea</taxon>
        <taxon>Eumycetozoa</taxon>
        <taxon>Dictyostelia</taxon>
        <taxon>Acytosteliales</taxon>
        <taxon>Acytosteliaceae</taxon>
        <taxon>Heterostelium</taxon>
    </lineage>
</organism>
<evidence type="ECO:0000256" key="4">
    <source>
        <dbReference type="ARBA" id="ARBA00022552"/>
    </source>
</evidence>
<comment type="subcellular location">
    <subcellularLocation>
        <location evidence="1">Nucleus</location>
    </subcellularLocation>
</comment>
<proteinExistence type="inferred from homology"/>
<keyword evidence="3" id="KW-0806">Transcription termination</keyword>
<feature type="region of interest" description="Disordered" evidence="13">
    <location>
        <begin position="264"/>
        <end position="283"/>
    </location>
</feature>
<evidence type="ECO:0000256" key="7">
    <source>
        <dbReference type="ARBA" id="ARBA00022801"/>
    </source>
</evidence>
<evidence type="ECO:0000256" key="6">
    <source>
        <dbReference type="ARBA" id="ARBA00022722"/>
    </source>
</evidence>
<dbReference type="GO" id="GO:0006397">
    <property type="term" value="P:mRNA processing"/>
    <property type="evidence" value="ECO:0007669"/>
    <property type="project" value="UniProtKB-UniRule"/>
</dbReference>
<feature type="domain" description="Xrn1 N-terminal" evidence="14">
    <location>
        <begin position="1"/>
        <end position="258"/>
    </location>
</feature>
<evidence type="ECO:0000256" key="5">
    <source>
        <dbReference type="ARBA" id="ARBA00022664"/>
    </source>
</evidence>
<evidence type="ECO:0000256" key="10">
    <source>
        <dbReference type="ARBA" id="ARBA00023163"/>
    </source>
</evidence>
<evidence type="ECO:0000256" key="13">
    <source>
        <dbReference type="SAM" id="MobiDB-lite"/>
    </source>
</evidence>
<evidence type="ECO:0000256" key="3">
    <source>
        <dbReference type="ARBA" id="ARBA00022472"/>
    </source>
</evidence>
<accession>D3BP61</accession>
<dbReference type="AlphaFoldDB" id="D3BP61"/>
<dbReference type="STRING" id="670386.D3BP61"/>
<evidence type="ECO:0000256" key="8">
    <source>
        <dbReference type="ARBA" id="ARBA00022839"/>
    </source>
</evidence>
<feature type="compositionally biased region" description="Low complexity" evidence="13">
    <location>
        <begin position="553"/>
        <end position="565"/>
    </location>
</feature>
<dbReference type="Proteomes" id="UP000001396">
    <property type="component" value="Unassembled WGS sequence"/>
</dbReference>
<dbReference type="Gene3D" id="1.25.40.1050">
    <property type="match status" value="1"/>
</dbReference>
<keyword evidence="11" id="KW-0539">Nucleus</keyword>
<dbReference type="InterPro" id="IPR017151">
    <property type="entry name" value="Xrn2/3/4"/>
</dbReference>
<feature type="domain" description="Xrn1 helical" evidence="15">
    <location>
        <begin position="316"/>
        <end position="836"/>
    </location>
</feature>